<evidence type="ECO:0000313" key="1">
    <source>
        <dbReference type="EMBL" id="CAK9053584.1"/>
    </source>
</evidence>
<sequence>MIRTVFKHCATRLPQVLPHLSGHPDGITWRNSGCQVVNVSCLVLDIRLEHLELTNYELWMQPNNVVLEEEMPLLKACSTAEAPEPPRQQSPWLSHLGWHGSSAGALHHLPKLRINSAERTRDRNSFGTPVRKFILFRNELQCFLTSCPQGISNETRPTSVQTLLVPGEIQQKLIIVTMTLIIIVRKPL</sequence>
<comment type="caution">
    <text evidence="1">The sequence shown here is derived from an EMBL/GenBank/DDBJ whole genome shotgun (WGS) entry which is preliminary data.</text>
</comment>
<dbReference type="EMBL" id="CAXAMN010019002">
    <property type="protein sequence ID" value="CAK9053584.1"/>
    <property type="molecule type" value="Genomic_DNA"/>
</dbReference>
<proteinExistence type="predicted"/>
<protein>
    <submittedName>
        <fullName evidence="1">Uncharacterized protein</fullName>
    </submittedName>
</protein>
<reference evidence="1 2" key="1">
    <citation type="submission" date="2024-02" db="EMBL/GenBank/DDBJ databases">
        <authorList>
            <person name="Chen Y."/>
            <person name="Shah S."/>
            <person name="Dougan E. K."/>
            <person name="Thang M."/>
            <person name="Chan C."/>
        </authorList>
    </citation>
    <scope>NUCLEOTIDE SEQUENCE [LARGE SCALE GENOMIC DNA]</scope>
</reference>
<keyword evidence="2" id="KW-1185">Reference proteome</keyword>
<gene>
    <name evidence="1" type="ORF">CCMP2556_LOCUS26919</name>
</gene>
<dbReference type="Proteomes" id="UP001642484">
    <property type="component" value="Unassembled WGS sequence"/>
</dbReference>
<name>A0ABP0MS79_9DINO</name>
<accession>A0ABP0MS79</accession>
<organism evidence="1 2">
    <name type="scientific">Durusdinium trenchii</name>
    <dbReference type="NCBI Taxonomy" id="1381693"/>
    <lineage>
        <taxon>Eukaryota</taxon>
        <taxon>Sar</taxon>
        <taxon>Alveolata</taxon>
        <taxon>Dinophyceae</taxon>
        <taxon>Suessiales</taxon>
        <taxon>Symbiodiniaceae</taxon>
        <taxon>Durusdinium</taxon>
    </lineage>
</organism>
<evidence type="ECO:0000313" key="2">
    <source>
        <dbReference type="Proteomes" id="UP001642484"/>
    </source>
</evidence>